<feature type="region of interest" description="Disordered" evidence="1">
    <location>
        <begin position="1"/>
        <end position="27"/>
    </location>
</feature>
<feature type="compositionally biased region" description="Polar residues" evidence="1">
    <location>
        <begin position="107"/>
        <end position="127"/>
    </location>
</feature>
<feature type="compositionally biased region" description="Basic and acidic residues" evidence="1">
    <location>
        <begin position="1266"/>
        <end position="1275"/>
    </location>
</feature>
<feature type="region of interest" description="Disordered" evidence="1">
    <location>
        <begin position="230"/>
        <end position="331"/>
    </location>
</feature>
<sequence length="1415" mass="158933">MPYVEGGYAQRVLSTRPSNEYQEGPEDESWIREFDVPFKPKRPGSQIFDSQTYPVKRPRNTLEASHPYGRQEEIHPRINVNINGHPSRHILAPANLLHEQAQYGPNIPQSNRVQSMPYHQTSTQPNTMDFHPRHPSISAQANQTQGNFASPHQPAPQGNHISPPRPPSYAESDLRQPDGKKSLVQPFRPNQNISNQLFQPQNLQGSRASSVAPPQGHAGVRGNIDFKITRHQSVPPSPVPHQRPAQYAASGAGASGYGSQPPLQGFQPPPQGFIPSPRGPQNLTQGFQPSAQGFQPSPQRFLPPSPMQARPDTISRTDLQPRSETSIANDTNISKLPVVKRTGPFIIDDDEKGIRQPESLITNSETRGNTATAYQTPAPTINFAQGRRGVRSLTSGLDDPPDRKNDAHNQTRKNKPALKRSKKDEDAASEKIREQSEAYAKIQEKQDMAAKAKDTDALFEEPINEAARARIQADIHKEETRKREAEVRRRYREGLAQELETIQKENAEREKARKEAERAERASKKAKTQEEREAIQKTREEEEKKRHDEQKRNAEELLRRKRQEQSEREAAVLEKEAAAERKRQQDAENLKEKLEASKQAAISLKPARKGQGGREEEGGRATAEDMEIPEPPVDDDGGLFVPEWVVIESPDETYAPTGRSVAVHLRGDIPRQPLTPTSPPKIDSIPNIEKRASNIAGTIKGIPGSDNISLRAKAGWRGSIKANTETKVASIVIEHHKEIISADQKRHDEALAQARARERTELKEDLVDSFQTLTSTLIEEVQGQLKAAVVQVLNVRIPAMPMNARNGPNPASAITVSPKKYASETQCFLGRKPIKQPKELTPFGEKSPSDNEAKRREKDEMRLAEKAKKRFEVKLHRDNAEQGRYMSEYEFRSTIEGQVKEYREKREKKYEKEQRMMPHGGGRPQGQARFGYEDIDFKEGDSTRPSKSNSQSDKGRCGGVMARLRESNGSLGHFQQAAAAKIVDDRMHHLRDDGDSESEVSEEDPDDDESDTILIRQPKLTEPSNHWDRASDIKATGADRMATFEYDNKPTQVIKPRHLQDKEMVNIFSVQRSEIKDEEKSLAITIKQFFDRDDANEFAEEEIRRTRWGPAMFRPQITQWYSKETGLFHGRAYIDSEENIVECVDVAVQAQYIGDLEFAHEKVKPKLEPKLYIIFKSITKRVRTTMGSDDDDEASENGASEQNIESDESEEAEQSMEIDQNGEPEQPMEADQARAAEQVMGTNQNGEEEQNKETEHDTDNNQNVNEKSDDHKSGSSREPGGDGIDALFEEEAEVEPSDNSGHILAADVHQLSLDSKCSEAKPEMMLTQTCKPVGAYAERELANKRASEIFLAEIRPVGGDISQLVAFQNDAVKPVRESLESHNRSGELFSASNDYANSGEIRIWVEDFEIMGPSN</sequence>
<evidence type="ECO:0000256" key="1">
    <source>
        <dbReference type="SAM" id="MobiDB-lite"/>
    </source>
</evidence>
<feature type="compositionally biased region" description="Acidic residues" evidence="1">
    <location>
        <begin position="1204"/>
        <end position="1228"/>
    </location>
</feature>
<keyword evidence="3" id="KW-1185">Reference proteome</keyword>
<feature type="compositionally biased region" description="Acidic residues" evidence="1">
    <location>
        <begin position="994"/>
        <end position="1011"/>
    </location>
</feature>
<feature type="compositionally biased region" description="Polar residues" evidence="1">
    <location>
        <begin position="281"/>
        <end position="298"/>
    </location>
</feature>
<evidence type="ECO:0000313" key="3">
    <source>
        <dbReference type="Proteomes" id="UP000091956"/>
    </source>
</evidence>
<feature type="compositionally biased region" description="Polar residues" evidence="1">
    <location>
        <begin position="322"/>
        <end position="331"/>
    </location>
</feature>
<gene>
    <name evidence="2" type="ORF">VE01_06744</name>
</gene>
<feature type="compositionally biased region" description="Basic and acidic residues" evidence="1">
    <location>
        <begin position="172"/>
        <end position="181"/>
    </location>
</feature>
<feature type="compositionally biased region" description="Basic and acidic residues" evidence="1">
    <location>
        <begin position="847"/>
        <end position="859"/>
    </location>
</feature>
<feature type="region of interest" description="Disordered" evidence="1">
    <location>
        <begin position="1185"/>
        <end position="1283"/>
    </location>
</feature>
<feature type="compositionally biased region" description="Basic and acidic residues" evidence="1">
    <location>
        <begin position="422"/>
        <end position="433"/>
    </location>
</feature>
<feature type="compositionally biased region" description="Basic and acidic residues" evidence="1">
    <location>
        <begin position="1249"/>
        <end position="1259"/>
    </location>
</feature>
<dbReference type="EMBL" id="KV460231">
    <property type="protein sequence ID" value="OBT96082.1"/>
    <property type="molecule type" value="Genomic_DNA"/>
</dbReference>
<feature type="region of interest" description="Disordered" evidence="1">
    <location>
        <begin position="495"/>
        <end position="637"/>
    </location>
</feature>
<feature type="compositionally biased region" description="Acidic residues" evidence="1">
    <location>
        <begin position="624"/>
        <end position="637"/>
    </location>
</feature>
<reference evidence="3" key="2">
    <citation type="journal article" date="2018" name="Nat. Commun.">
        <title>Extreme sensitivity to ultraviolet light in the fungal pathogen causing white-nose syndrome of bats.</title>
        <authorList>
            <person name="Palmer J.M."/>
            <person name="Drees K.P."/>
            <person name="Foster J.T."/>
            <person name="Lindner D.L."/>
        </authorList>
    </citation>
    <scope>NUCLEOTIDE SEQUENCE [LARGE SCALE GENOMIC DNA]</scope>
    <source>
        <strain evidence="3">UAMH 10579</strain>
    </source>
</reference>
<feature type="compositionally biased region" description="Polar residues" evidence="1">
    <location>
        <begin position="12"/>
        <end position="21"/>
    </location>
</feature>
<feature type="compositionally biased region" description="Basic and acidic residues" evidence="1">
    <location>
        <begin position="612"/>
        <end position="623"/>
    </location>
</feature>
<dbReference type="OrthoDB" id="3439340at2759"/>
<evidence type="ECO:0000313" key="2">
    <source>
        <dbReference type="EMBL" id="OBT96082.1"/>
    </source>
</evidence>
<feature type="compositionally biased region" description="Basic residues" evidence="1">
    <location>
        <begin position="410"/>
        <end position="421"/>
    </location>
</feature>
<feature type="region of interest" description="Disordered" evidence="1">
    <location>
        <begin position="830"/>
        <end position="859"/>
    </location>
</feature>
<reference evidence="2 3" key="1">
    <citation type="submission" date="2016-03" db="EMBL/GenBank/DDBJ databases">
        <title>Comparative genomics of Pseudogymnoascus destructans, the fungus causing white-nose syndrome of bats.</title>
        <authorList>
            <person name="Palmer J.M."/>
            <person name="Drees K.P."/>
            <person name="Foster J.T."/>
            <person name="Lindner D.L."/>
        </authorList>
    </citation>
    <scope>NUCLEOTIDE SEQUENCE [LARGE SCALE GENOMIC DNA]</scope>
    <source>
        <strain evidence="2 3">UAMH 10579</strain>
    </source>
</reference>
<name>A0A1B8GJQ6_9PEZI</name>
<feature type="region of interest" description="Disordered" evidence="1">
    <location>
        <begin position="906"/>
        <end position="957"/>
    </location>
</feature>
<proteinExistence type="predicted"/>
<feature type="compositionally biased region" description="Basic and acidic residues" evidence="1">
    <location>
        <begin position="400"/>
        <end position="409"/>
    </location>
</feature>
<organism evidence="2 3">
    <name type="scientific">Pseudogymnoascus verrucosus</name>
    <dbReference type="NCBI Taxonomy" id="342668"/>
    <lineage>
        <taxon>Eukaryota</taxon>
        <taxon>Fungi</taxon>
        <taxon>Dikarya</taxon>
        <taxon>Ascomycota</taxon>
        <taxon>Pezizomycotina</taxon>
        <taxon>Leotiomycetes</taxon>
        <taxon>Thelebolales</taxon>
        <taxon>Thelebolaceae</taxon>
        <taxon>Pseudogymnoascus</taxon>
    </lineage>
</organism>
<dbReference type="Proteomes" id="UP000091956">
    <property type="component" value="Unassembled WGS sequence"/>
</dbReference>
<protein>
    <submittedName>
        <fullName evidence="2">Uncharacterized protein</fullName>
    </submittedName>
</protein>
<feature type="compositionally biased region" description="Basic and acidic residues" evidence="1">
    <location>
        <begin position="906"/>
        <end position="916"/>
    </location>
</feature>
<feature type="region of interest" description="Disordered" evidence="1">
    <location>
        <begin position="202"/>
        <end position="221"/>
    </location>
</feature>
<feature type="compositionally biased region" description="Polar residues" evidence="1">
    <location>
        <begin position="363"/>
        <end position="383"/>
    </location>
</feature>
<dbReference type="GeneID" id="28840130"/>
<accession>A0A1B8GJQ6</accession>
<feature type="compositionally biased region" description="Basic and acidic residues" evidence="1">
    <location>
        <begin position="931"/>
        <end position="944"/>
    </location>
</feature>
<feature type="compositionally biased region" description="Low complexity" evidence="1">
    <location>
        <begin position="244"/>
        <end position="266"/>
    </location>
</feature>
<feature type="region of interest" description="Disordered" evidence="1">
    <location>
        <begin position="990"/>
        <end position="1012"/>
    </location>
</feature>
<dbReference type="RefSeq" id="XP_018129815.1">
    <property type="nucleotide sequence ID" value="XM_018276184.1"/>
</dbReference>
<feature type="compositionally biased region" description="Polar residues" evidence="1">
    <location>
        <begin position="137"/>
        <end position="150"/>
    </location>
</feature>
<feature type="region of interest" description="Disordered" evidence="1">
    <location>
        <begin position="363"/>
        <end position="433"/>
    </location>
</feature>
<feature type="region of interest" description="Disordered" evidence="1">
    <location>
        <begin position="105"/>
        <end position="187"/>
    </location>
</feature>
<feature type="compositionally biased region" description="Basic and acidic residues" evidence="1">
    <location>
        <begin position="495"/>
        <end position="596"/>
    </location>
</feature>